<gene>
    <name evidence="1" type="ORF">METHB2_130030</name>
</gene>
<sequence length="38" mass="4507">MFGFDILNVPLVLFHKKQEKGFAILCLKSRLINYAIYY</sequence>
<comment type="caution">
    <text evidence="1">The sequence shown here is derived from an EMBL/GenBank/DDBJ whole genome shotgun (WGS) entry which is preliminary data.</text>
</comment>
<dbReference type="Proteomes" id="UP000494216">
    <property type="component" value="Unassembled WGS sequence"/>
</dbReference>
<keyword evidence="2" id="KW-1185">Reference proteome</keyword>
<protein>
    <submittedName>
        <fullName evidence="1">Uncharacterized protein</fullName>
    </submittedName>
</protein>
<proteinExistence type="predicted"/>
<evidence type="ECO:0000313" key="2">
    <source>
        <dbReference type="Proteomes" id="UP000494216"/>
    </source>
</evidence>
<reference evidence="1 2" key="1">
    <citation type="submission" date="2020-02" db="EMBL/GenBank/DDBJ databases">
        <authorList>
            <person name="Hogendoorn C."/>
        </authorList>
    </citation>
    <scope>NUCLEOTIDE SEQUENCE [LARGE SCALE GENOMIC DNA]</scope>
    <source>
        <strain evidence="1">METHB21</strain>
    </source>
</reference>
<organism evidence="1 2">
    <name type="scientific">Candidatus Methylobacter favarea</name>
    <dbReference type="NCBI Taxonomy" id="2707345"/>
    <lineage>
        <taxon>Bacteria</taxon>
        <taxon>Pseudomonadati</taxon>
        <taxon>Pseudomonadota</taxon>
        <taxon>Gammaproteobacteria</taxon>
        <taxon>Methylococcales</taxon>
        <taxon>Methylococcaceae</taxon>
        <taxon>Methylobacter</taxon>
    </lineage>
</organism>
<accession>A0A8S0X744</accession>
<evidence type="ECO:0000313" key="1">
    <source>
        <dbReference type="EMBL" id="CAA9889765.1"/>
    </source>
</evidence>
<name>A0A8S0X744_9GAMM</name>
<dbReference type="EMBL" id="CADCXN010000035">
    <property type="protein sequence ID" value="CAA9889765.1"/>
    <property type="molecule type" value="Genomic_DNA"/>
</dbReference>
<dbReference type="AlphaFoldDB" id="A0A8S0X744"/>